<dbReference type="GO" id="GO:0003700">
    <property type="term" value="F:DNA-binding transcription factor activity"/>
    <property type="evidence" value="ECO:0007669"/>
    <property type="project" value="TreeGrafter"/>
</dbReference>
<protein>
    <submittedName>
        <fullName evidence="6">DNA-binding transcriptional repressor AcrR</fullName>
    </submittedName>
</protein>
<reference evidence="6 7" key="1">
    <citation type="journal article" date="2015" name="Genome Biol. Evol.">
        <title>Characterization of Three Mycobacterium spp. with Potential Use in Bioremediation by Genome Sequencing and Comparative Genomics.</title>
        <authorList>
            <person name="Das S."/>
            <person name="Pettersson B.M."/>
            <person name="Behra P.R."/>
            <person name="Ramesh M."/>
            <person name="Dasgupta S."/>
            <person name="Bhattacharya A."/>
            <person name="Kirsebom L.A."/>
        </authorList>
    </citation>
    <scope>NUCLEOTIDE SEQUENCE [LARGE SCALE GENOMIC DNA]</scope>
    <source>
        <strain evidence="6 7">DSM 43826</strain>
    </source>
</reference>
<dbReference type="PANTHER" id="PTHR30055">
    <property type="entry name" value="HTH-TYPE TRANSCRIPTIONAL REGULATOR RUTR"/>
    <property type="match status" value="1"/>
</dbReference>
<evidence type="ECO:0000313" key="7">
    <source>
        <dbReference type="Proteomes" id="UP000036513"/>
    </source>
</evidence>
<keyword evidence="2 4" id="KW-0238">DNA-binding</keyword>
<gene>
    <name evidence="6" type="ORF">MCHLDSM_04139</name>
</gene>
<dbReference type="SMR" id="A0A0J6VLT8"/>
<dbReference type="PROSITE" id="PS50977">
    <property type="entry name" value="HTH_TETR_2"/>
    <property type="match status" value="1"/>
</dbReference>
<name>A0A0J6VLT8_9MYCO</name>
<dbReference type="STRING" id="37916.MCHLDSM_04139"/>
<accession>A0A0J6VLT8</accession>
<evidence type="ECO:0000256" key="4">
    <source>
        <dbReference type="PROSITE-ProRule" id="PRU00335"/>
    </source>
</evidence>
<proteinExistence type="predicted"/>
<comment type="caution">
    <text evidence="6">The sequence shown here is derived from an EMBL/GenBank/DDBJ whole genome shotgun (WGS) entry which is preliminary data.</text>
</comment>
<dbReference type="PANTHER" id="PTHR30055:SF234">
    <property type="entry name" value="HTH-TYPE TRANSCRIPTIONAL REGULATOR BETI"/>
    <property type="match status" value="1"/>
</dbReference>
<dbReference type="Pfam" id="PF00440">
    <property type="entry name" value="TetR_N"/>
    <property type="match status" value="1"/>
</dbReference>
<dbReference type="SUPFAM" id="SSF46689">
    <property type="entry name" value="Homeodomain-like"/>
    <property type="match status" value="1"/>
</dbReference>
<dbReference type="EMBL" id="JYNL01000048">
    <property type="protein sequence ID" value="KMO71990.1"/>
    <property type="molecule type" value="Genomic_DNA"/>
</dbReference>
<organism evidence="6 7">
    <name type="scientific">Mycolicibacterium chlorophenolicum</name>
    <dbReference type="NCBI Taxonomy" id="37916"/>
    <lineage>
        <taxon>Bacteria</taxon>
        <taxon>Bacillati</taxon>
        <taxon>Actinomycetota</taxon>
        <taxon>Actinomycetes</taxon>
        <taxon>Mycobacteriales</taxon>
        <taxon>Mycobacteriaceae</taxon>
        <taxon>Mycolicibacterium</taxon>
    </lineage>
</organism>
<keyword evidence="1" id="KW-0805">Transcription regulation</keyword>
<dbReference type="AlphaFoldDB" id="A0A0J6VLT8"/>
<evidence type="ECO:0000256" key="1">
    <source>
        <dbReference type="ARBA" id="ARBA00023015"/>
    </source>
</evidence>
<keyword evidence="3" id="KW-0804">Transcription</keyword>
<evidence type="ECO:0000256" key="3">
    <source>
        <dbReference type="ARBA" id="ARBA00023163"/>
    </source>
</evidence>
<feature type="DNA-binding region" description="H-T-H motif" evidence="4">
    <location>
        <begin position="49"/>
        <end position="68"/>
    </location>
</feature>
<sequence>MVVFITVSPKSISRTYRSELREQQAQATRQRVLEAAAELFAADGYARTTMAKIAAAAGVSAETVQGLGPKAALMVAAIEDVAFGVTGDQNILDLDPGRALLTIEDVSEAVDFVVAVQTDIHERTATLYRALAAGAGADPVLDRYLSDLTAGVGRQLRRVVDVFRDRGWVRTDVAYDEVVETAVVLAGVETFLRFTHRDGHSVEAFRQWLRRMLRETVCAR</sequence>
<evidence type="ECO:0000313" key="6">
    <source>
        <dbReference type="EMBL" id="KMO71990.1"/>
    </source>
</evidence>
<evidence type="ECO:0000259" key="5">
    <source>
        <dbReference type="PROSITE" id="PS50977"/>
    </source>
</evidence>
<dbReference type="Proteomes" id="UP000036513">
    <property type="component" value="Unassembled WGS sequence"/>
</dbReference>
<dbReference type="InterPro" id="IPR050109">
    <property type="entry name" value="HTH-type_TetR-like_transc_reg"/>
</dbReference>
<dbReference type="PATRIC" id="fig|37916.4.peg.4106"/>
<dbReference type="GO" id="GO:0000976">
    <property type="term" value="F:transcription cis-regulatory region binding"/>
    <property type="evidence" value="ECO:0007669"/>
    <property type="project" value="TreeGrafter"/>
</dbReference>
<keyword evidence="7" id="KW-1185">Reference proteome</keyword>
<feature type="domain" description="HTH tetR-type" evidence="5">
    <location>
        <begin position="26"/>
        <end position="86"/>
    </location>
</feature>
<dbReference type="InterPro" id="IPR009057">
    <property type="entry name" value="Homeodomain-like_sf"/>
</dbReference>
<dbReference type="InterPro" id="IPR001647">
    <property type="entry name" value="HTH_TetR"/>
</dbReference>
<dbReference type="Gene3D" id="1.10.357.10">
    <property type="entry name" value="Tetracycline Repressor, domain 2"/>
    <property type="match status" value="1"/>
</dbReference>
<evidence type="ECO:0000256" key="2">
    <source>
        <dbReference type="ARBA" id="ARBA00023125"/>
    </source>
</evidence>